<evidence type="ECO:0000259" key="2">
    <source>
        <dbReference type="Pfam" id="PF00561"/>
    </source>
</evidence>
<dbReference type="InterPro" id="IPR000073">
    <property type="entry name" value="AB_hydrolase_1"/>
</dbReference>
<organism evidence="3 4">
    <name type="scientific">Nonomuraea mangrovi</name>
    <dbReference type="NCBI Taxonomy" id="2316207"/>
    <lineage>
        <taxon>Bacteria</taxon>
        <taxon>Bacillati</taxon>
        <taxon>Actinomycetota</taxon>
        <taxon>Actinomycetes</taxon>
        <taxon>Streptosporangiales</taxon>
        <taxon>Streptosporangiaceae</taxon>
        <taxon>Nonomuraea</taxon>
    </lineage>
</organism>
<feature type="domain" description="AB hydrolase-1" evidence="2">
    <location>
        <begin position="13"/>
        <end position="234"/>
    </location>
</feature>
<protein>
    <submittedName>
        <fullName evidence="3">Alpha/beta fold hydrolase</fullName>
    </submittedName>
</protein>
<dbReference type="PRINTS" id="PR00111">
    <property type="entry name" value="ABHYDROLASE"/>
</dbReference>
<dbReference type="Gene3D" id="3.40.50.1820">
    <property type="entry name" value="alpha/beta hydrolase"/>
    <property type="match status" value="1"/>
</dbReference>
<evidence type="ECO:0000313" key="3">
    <source>
        <dbReference type="EMBL" id="MFD1938843.1"/>
    </source>
</evidence>
<keyword evidence="4" id="KW-1185">Reference proteome</keyword>
<evidence type="ECO:0000256" key="1">
    <source>
        <dbReference type="ARBA" id="ARBA00022801"/>
    </source>
</evidence>
<dbReference type="PANTHER" id="PTHR43798:SF31">
    <property type="entry name" value="AB HYDROLASE SUPERFAMILY PROTEIN YCLE"/>
    <property type="match status" value="1"/>
</dbReference>
<dbReference type="Proteomes" id="UP001597368">
    <property type="component" value="Unassembled WGS sequence"/>
</dbReference>
<dbReference type="InterPro" id="IPR050266">
    <property type="entry name" value="AB_hydrolase_sf"/>
</dbReference>
<evidence type="ECO:0000313" key="4">
    <source>
        <dbReference type="Proteomes" id="UP001597368"/>
    </source>
</evidence>
<sequence length="249" mass="26653">MTLFYEDFGEGEPVVLVHGWPLSQRFWEAQVGAFVAAGRRVVSYDRRGFGRSSQPWDGYDHDTFTGDLAAVVDALGLTGVALVGFSTGCAEAASYTAGSDRVSRLVLASPVVYPDPLAHELRTAAAGHRVHMLDDVLLRFFAVDGHSALDEQTRLYQLRLAADASPRATAESLAVWEAADPGLDLARIAVPTLIVQGEADAFVPPEDGGRRVARAVAGSVLTTIPAAPHAAPLTHHEQWNQLVLEFLAG</sequence>
<dbReference type="EMBL" id="JBHUFV010000077">
    <property type="protein sequence ID" value="MFD1938843.1"/>
    <property type="molecule type" value="Genomic_DNA"/>
</dbReference>
<proteinExistence type="predicted"/>
<comment type="caution">
    <text evidence="3">The sequence shown here is derived from an EMBL/GenBank/DDBJ whole genome shotgun (WGS) entry which is preliminary data.</text>
</comment>
<dbReference type="RefSeq" id="WP_379580937.1">
    <property type="nucleotide sequence ID" value="NZ_JBHUFV010000077.1"/>
</dbReference>
<reference evidence="4" key="1">
    <citation type="journal article" date="2019" name="Int. J. Syst. Evol. Microbiol.">
        <title>The Global Catalogue of Microorganisms (GCM) 10K type strain sequencing project: providing services to taxonomists for standard genome sequencing and annotation.</title>
        <authorList>
            <consortium name="The Broad Institute Genomics Platform"/>
            <consortium name="The Broad Institute Genome Sequencing Center for Infectious Disease"/>
            <person name="Wu L."/>
            <person name="Ma J."/>
        </authorList>
    </citation>
    <scope>NUCLEOTIDE SEQUENCE [LARGE SCALE GENOMIC DNA]</scope>
    <source>
        <strain evidence="4">ICMP 6774ER</strain>
    </source>
</reference>
<accession>A0ABW4T9Z2</accession>
<dbReference type="PANTHER" id="PTHR43798">
    <property type="entry name" value="MONOACYLGLYCEROL LIPASE"/>
    <property type="match status" value="1"/>
</dbReference>
<dbReference type="InterPro" id="IPR029058">
    <property type="entry name" value="AB_hydrolase_fold"/>
</dbReference>
<gene>
    <name evidence="3" type="ORF">ACFSKW_46025</name>
</gene>
<keyword evidence="1 3" id="KW-0378">Hydrolase</keyword>
<name>A0ABW4T9Z2_9ACTN</name>
<dbReference type="SUPFAM" id="SSF53474">
    <property type="entry name" value="alpha/beta-Hydrolases"/>
    <property type="match status" value="1"/>
</dbReference>
<dbReference type="Pfam" id="PF00561">
    <property type="entry name" value="Abhydrolase_1"/>
    <property type="match status" value="1"/>
</dbReference>
<dbReference type="GO" id="GO:0016787">
    <property type="term" value="F:hydrolase activity"/>
    <property type="evidence" value="ECO:0007669"/>
    <property type="project" value="UniProtKB-KW"/>
</dbReference>